<dbReference type="EMBL" id="CP038254">
    <property type="protein sequence ID" value="QBR83490.1"/>
    <property type="molecule type" value="Genomic_DNA"/>
</dbReference>
<evidence type="ECO:0000313" key="2">
    <source>
        <dbReference type="Proteomes" id="UP000295517"/>
    </source>
</evidence>
<protein>
    <submittedName>
        <fullName evidence="1">Uncharacterized protein</fullName>
    </submittedName>
</protein>
<dbReference type="RefSeq" id="WP_135059875.1">
    <property type="nucleotide sequence ID" value="NZ_CP038254.1"/>
</dbReference>
<sequence>MNYLGCDINKNDLRFNARVLQKRTPSIRQTYIYADVASSPPATAITKADCIIWRHPEFLSDHLETPKKLILDMGQILWNILEHKDSQTPLLITCYDPHEMMFVLELMQQFCEKGLKYHLCIDKQEGRASWKNPTIDSQDTDPLFNLNHHDQCQLLITQCQLKKINITQDKLLSALSRTFQIILPRMNPYERIKPSVLLENLNKPDLDTLREAVCYLNNQIREHSDPFIKREQLLSLLTDDHEQEKSLYQLNY</sequence>
<accession>A0AAX1EEQ3</accession>
<dbReference type="Proteomes" id="UP000295517">
    <property type="component" value="Chromosome"/>
</dbReference>
<dbReference type="AlphaFoldDB" id="A0AAX1EEQ3"/>
<proteinExistence type="predicted"/>
<organism evidence="1 2">
    <name type="scientific">Legionella israelensis</name>
    <dbReference type="NCBI Taxonomy" id="454"/>
    <lineage>
        <taxon>Bacteria</taxon>
        <taxon>Pseudomonadati</taxon>
        <taxon>Pseudomonadota</taxon>
        <taxon>Gammaproteobacteria</taxon>
        <taxon>Legionellales</taxon>
        <taxon>Legionellaceae</taxon>
        <taxon>Legionella</taxon>
    </lineage>
</organism>
<reference evidence="1 2" key="1">
    <citation type="submission" date="2019-03" db="EMBL/GenBank/DDBJ databases">
        <title>Diverse conjugative elements silence natural transformation in Legionella species.</title>
        <authorList>
            <person name="Durieux I."/>
            <person name="Ginevra C."/>
            <person name="Attaiech L."/>
            <person name="Picq K."/>
            <person name="Juan P.A."/>
            <person name="Jarraud S."/>
            <person name="Charpentier X."/>
        </authorList>
    </citation>
    <scope>NUCLEOTIDE SEQUENCE [LARGE SCALE GENOMIC DNA]</scope>
    <source>
        <strain evidence="1 2">HL-0427-4011</strain>
    </source>
</reference>
<evidence type="ECO:0000313" key="1">
    <source>
        <dbReference type="EMBL" id="QBR83490.1"/>
    </source>
</evidence>
<name>A0AAX1EEQ3_9GAMM</name>
<gene>
    <name evidence="1" type="ORF">E3983_03395</name>
</gene>